<gene>
    <name evidence="2" type="ORF">GJ697_13450</name>
</gene>
<evidence type="ECO:0000259" key="1">
    <source>
        <dbReference type="Pfam" id="PF08885"/>
    </source>
</evidence>
<dbReference type="RefSeq" id="WP_154368445.1">
    <property type="nucleotide sequence ID" value="NZ_WKJM01000010.1"/>
</dbReference>
<name>A0A6L5QGB1_9BURK</name>
<proteinExistence type="predicted"/>
<accession>A0A6L5QGB1</accession>
<evidence type="ECO:0000313" key="2">
    <source>
        <dbReference type="EMBL" id="MRX08843.1"/>
    </source>
</evidence>
<evidence type="ECO:0000313" key="3">
    <source>
        <dbReference type="Proteomes" id="UP000481037"/>
    </source>
</evidence>
<dbReference type="AlphaFoldDB" id="A0A6L5QGB1"/>
<dbReference type="Proteomes" id="UP000481037">
    <property type="component" value="Unassembled WGS sequence"/>
</dbReference>
<protein>
    <submittedName>
        <fullName evidence="2">GSCFA domain-containing protein</fullName>
    </submittedName>
</protein>
<reference evidence="2 3" key="1">
    <citation type="submission" date="2019-11" db="EMBL/GenBank/DDBJ databases">
        <title>Novel species isolated from a subtropical stream in China.</title>
        <authorList>
            <person name="Lu H."/>
        </authorList>
    </citation>
    <scope>NUCLEOTIDE SEQUENCE [LARGE SCALE GENOMIC DNA]</scope>
    <source>
        <strain evidence="2 3">FT25W</strain>
    </source>
</reference>
<dbReference type="EMBL" id="WKJM01000010">
    <property type="protein sequence ID" value="MRX08843.1"/>
    <property type="molecule type" value="Genomic_DNA"/>
</dbReference>
<dbReference type="InterPro" id="IPR014982">
    <property type="entry name" value="GSCFA"/>
</dbReference>
<comment type="caution">
    <text evidence="2">The sequence shown here is derived from an EMBL/GenBank/DDBJ whole genome shotgun (WGS) entry which is preliminary data.</text>
</comment>
<organism evidence="2 3">
    <name type="scientific">Duganella alba</name>
    <dbReference type="NCBI Taxonomy" id="2666081"/>
    <lineage>
        <taxon>Bacteria</taxon>
        <taxon>Pseudomonadati</taxon>
        <taxon>Pseudomonadota</taxon>
        <taxon>Betaproteobacteria</taxon>
        <taxon>Burkholderiales</taxon>
        <taxon>Oxalobacteraceae</taxon>
        <taxon>Telluria group</taxon>
        <taxon>Duganella</taxon>
    </lineage>
</organism>
<feature type="domain" description="GSCFA" evidence="1">
    <location>
        <begin position="42"/>
        <end position="312"/>
    </location>
</feature>
<dbReference type="Pfam" id="PF08885">
    <property type="entry name" value="GSCFA"/>
    <property type="match status" value="1"/>
</dbReference>
<keyword evidence="3" id="KW-1185">Reference proteome</keyword>
<sequence length="367" mass="40903">MSQNPYSQYPERSFWRKTVSHVPWTKVFEHEKGKFSLKPGDKIATAGSCFAQRIPGVLRESGFNFAEFEAPHPLMSAQRAAEYGYGQFSARYGNIYTPRQLRQLIDQAFGVIAPVFDFAPSFNGGLIDLLRPNINKHGFSSELEARLDREYHLGRVKELFATSDVFIFTLGLTESWMGETSGTVYGSHPHVVSNAALRENIIPVNFDYTDSFNDMVYIINFLHEINPALKYIFTVSPVALIATHQNNNVLLSTMYSKSVLRAVAGKLAEAWPAADYFFSYEIFNAAQSFGQFLADDLRDVNQRGVAFTMQCFKQMYLTEAPLPAAETAAAAAPAESSASLMGRDQAAAEVECDERLNELFSRPGTGT</sequence>